<organism evidence="2">
    <name type="scientific">Pseudogymnoascus destructans</name>
    <dbReference type="NCBI Taxonomy" id="655981"/>
    <lineage>
        <taxon>Eukaryota</taxon>
        <taxon>Fungi</taxon>
        <taxon>Dikarya</taxon>
        <taxon>Ascomycota</taxon>
        <taxon>Pezizomycotina</taxon>
        <taxon>Leotiomycetes</taxon>
        <taxon>Thelebolales</taxon>
        <taxon>Thelebolaceae</taxon>
        <taxon>Pseudogymnoascus</taxon>
    </lineage>
</organism>
<dbReference type="InterPro" id="IPR043128">
    <property type="entry name" value="Rev_trsase/Diguanyl_cyclase"/>
</dbReference>
<dbReference type="CDD" id="cd01647">
    <property type="entry name" value="RT_LTR"/>
    <property type="match status" value="1"/>
</dbReference>
<dbReference type="Gene3D" id="3.30.70.270">
    <property type="match status" value="1"/>
</dbReference>
<gene>
    <name evidence="2" type="ORF">VC83_09659</name>
</gene>
<dbReference type="RefSeq" id="XP_024328840.1">
    <property type="nucleotide sequence ID" value="XM_024473072.1"/>
</dbReference>
<reference evidence="2" key="1">
    <citation type="submission" date="2016-03" db="EMBL/GenBank/DDBJ databases">
        <title>Updated assembly of Pseudogymnoascus destructans, the fungus causing white-nose syndrome of bats.</title>
        <authorList>
            <person name="Palmer J.M."/>
            <person name="Drees K.P."/>
            <person name="Foster J.T."/>
            <person name="Lindner D.L."/>
        </authorList>
    </citation>
    <scope>NUCLEOTIDE SEQUENCE [LARGE SCALE GENOMIC DNA]</scope>
    <source>
        <strain evidence="2">20631-21</strain>
    </source>
</reference>
<evidence type="ECO:0000259" key="1">
    <source>
        <dbReference type="PROSITE" id="PS50878"/>
    </source>
</evidence>
<feature type="domain" description="Reverse transcriptase" evidence="1">
    <location>
        <begin position="1"/>
        <end position="67"/>
    </location>
</feature>
<accession>A0A2P6FGM2</accession>
<dbReference type="AlphaFoldDB" id="A0A2P6FGM2"/>
<dbReference type="EMBL" id="KV441404">
    <property type="protein sequence ID" value="PQM43532.1"/>
    <property type="molecule type" value="Genomic_DNA"/>
</dbReference>
<proteinExistence type="predicted"/>
<protein>
    <recommendedName>
        <fullName evidence="1">Reverse transcriptase domain-containing protein</fullName>
    </recommendedName>
</protein>
<dbReference type="InterPro" id="IPR043502">
    <property type="entry name" value="DNA/RNA_pol_sf"/>
</dbReference>
<dbReference type="OrthoDB" id="5550292at2759"/>
<evidence type="ECO:0000313" key="2">
    <source>
        <dbReference type="EMBL" id="PQM43532.1"/>
    </source>
</evidence>
<dbReference type="FunFam" id="3.30.70.270:FF:000003">
    <property type="entry name" value="Transposon Ty3-G Gag-Pol polyprotein"/>
    <property type="match status" value="1"/>
</dbReference>
<dbReference type="InterPro" id="IPR050951">
    <property type="entry name" value="Retrovirus_Pol_polyprotein"/>
</dbReference>
<dbReference type="Pfam" id="PF00078">
    <property type="entry name" value="RVT_1"/>
    <property type="match status" value="1"/>
</dbReference>
<dbReference type="PANTHER" id="PTHR37984">
    <property type="entry name" value="PROTEIN CBG26694"/>
    <property type="match status" value="1"/>
</dbReference>
<name>A0A2P6FGM2_9PEZI</name>
<sequence length="101" mass="11656">MNDALHEYLDIFTIVYLDDVLVYLATKEEHVKHVKLVLKKLKEYSLLLKPEKCEFHKNQVEFLGYIIGTHGIKMDQAKVTAVLEWPTPTTVVMVGAPDMRI</sequence>
<dbReference type="PROSITE" id="PS50878">
    <property type="entry name" value="RT_POL"/>
    <property type="match status" value="1"/>
</dbReference>
<dbReference type="Proteomes" id="UP000077154">
    <property type="component" value="Unassembled WGS sequence"/>
</dbReference>
<dbReference type="GeneID" id="36292689"/>
<dbReference type="InterPro" id="IPR000477">
    <property type="entry name" value="RT_dom"/>
</dbReference>
<dbReference type="SUPFAM" id="SSF56672">
    <property type="entry name" value="DNA/RNA polymerases"/>
    <property type="match status" value="1"/>
</dbReference>
<dbReference type="PANTHER" id="PTHR37984:SF5">
    <property type="entry name" value="PROTEIN NYNRIN-LIKE"/>
    <property type="match status" value="1"/>
</dbReference>